<keyword evidence="1" id="KW-0812">Transmembrane</keyword>
<reference evidence="2 3" key="1">
    <citation type="journal article" date="2014" name="Int. J. Syst. Evol. Microbiol.">
        <title>Listeria floridensis sp. nov., Listeria aquatica sp. nov., Listeria cornellensis sp. nov., Listeria riparia sp. nov. and Listeria grandensis sp. nov., from agricultural and natural environments.</title>
        <authorList>
            <person name="den Bakker H.C."/>
            <person name="Warchocki S."/>
            <person name="Wright E.M."/>
            <person name="Allred A.F."/>
            <person name="Ahlstrom C."/>
            <person name="Manuel C.S."/>
            <person name="Stasiewicz M.J."/>
            <person name="Burrell A."/>
            <person name="Roof S."/>
            <person name="Strawn L."/>
            <person name="Fortes E.D."/>
            <person name="Nightingale K.K."/>
            <person name="Kephart D."/>
            <person name="Wiedmann M."/>
        </authorList>
    </citation>
    <scope>NUCLEOTIDE SEQUENCE [LARGE SCALE GENOMIC DNA]</scope>
    <source>
        <strain evidence="2 3">FSL S10-1187</strain>
    </source>
</reference>
<feature type="transmembrane region" description="Helical" evidence="1">
    <location>
        <begin position="96"/>
        <end position="113"/>
    </location>
</feature>
<feature type="transmembrane region" description="Helical" evidence="1">
    <location>
        <begin position="63"/>
        <end position="84"/>
    </location>
</feature>
<proteinExistence type="predicted"/>
<keyword evidence="1" id="KW-0472">Membrane</keyword>
<feature type="transmembrane region" description="Helical" evidence="1">
    <location>
        <begin position="125"/>
        <end position="145"/>
    </location>
</feature>
<evidence type="ECO:0000313" key="2">
    <source>
        <dbReference type="EMBL" id="EUJ31346.1"/>
    </source>
</evidence>
<organism evidence="2 3">
    <name type="scientific">Listeria floridensis FSL S10-1187</name>
    <dbReference type="NCBI Taxonomy" id="1265817"/>
    <lineage>
        <taxon>Bacteria</taxon>
        <taxon>Bacillati</taxon>
        <taxon>Bacillota</taxon>
        <taxon>Bacilli</taxon>
        <taxon>Bacillales</taxon>
        <taxon>Listeriaceae</taxon>
        <taxon>Listeria</taxon>
    </lineage>
</organism>
<sequence length="254" mass="28810">MDKHVLDSRMFIGFIVIFPLIDFLNGFFLSASIPIPVGVLYRLLFFLFLIAAIFFGKLPKTKFTLLAAMFILGNLILFMLQSLLLENPLSWITKDLSVFIKYFLWVLIPYYIYERRAFFTTISYEKIFLTLSFFFTICLLIPYLLGVGNQTYDNSGAGYKGFFFANNDTSFAFMISITFTAQSLLSSLRQKWNFKPLLLLMLFFGNIICLLLVGTKTGILYGAAVSFICCFSSSSKSATARSTIKSRSGFSAAF</sequence>
<gene>
    <name evidence="2" type="ORF">MFLO_08987</name>
</gene>
<dbReference type="Pfam" id="PF13425">
    <property type="entry name" value="O-antigen_lig"/>
    <property type="match status" value="1"/>
</dbReference>
<keyword evidence="1" id="KW-1133">Transmembrane helix</keyword>
<feature type="transmembrane region" description="Helical" evidence="1">
    <location>
        <begin position="12"/>
        <end position="33"/>
    </location>
</feature>
<feature type="transmembrane region" description="Helical" evidence="1">
    <location>
        <begin position="219"/>
        <end position="238"/>
    </location>
</feature>
<evidence type="ECO:0000256" key="1">
    <source>
        <dbReference type="SAM" id="Phobius"/>
    </source>
</evidence>
<dbReference type="EMBL" id="AODF01000018">
    <property type="protein sequence ID" value="EUJ31346.1"/>
    <property type="molecule type" value="Genomic_DNA"/>
</dbReference>
<dbReference type="Proteomes" id="UP000019249">
    <property type="component" value="Unassembled WGS sequence"/>
</dbReference>
<feature type="transmembrane region" description="Helical" evidence="1">
    <location>
        <begin position="39"/>
        <end position="56"/>
    </location>
</feature>
<dbReference type="RefSeq" id="WP_206538320.1">
    <property type="nucleotide sequence ID" value="NZ_AODF01000018.1"/>
</dbReference>
<keyword evidence="3" id="KW-1185">Reference proteome</keyword>
<feature type="transmembrane region" description="Helical" evidence="1">
    <location>
        <begin position="165"/>
        <end position="185"/>
    </location>
</feature>
<accession>A0ABP3AXG0</accession>
<comment type="caution">
    <text evidence="2">The sequence shown here is derived from an EMBL/GenBank/DDBJ whole genome shotgun (WGS) entry which is preliminary data.</text>
</comment>
<dbReference type="InterPro" id="IPR049504">
    <property type="entry name" value="O-antigen_lig"/>
</dbReference>
<protein>
    <submittedName>
        <fullName evidence="2">Uncharacterized protein</fullName>
    </submittedName>
</protein>
<feature type="transmembrane region" description="Helical" evidence="1">
    <location>
        <begin position="197"/>
        <end position="213"/>
    </location>
</feature>
<evidence type="ECO:0000313" key="3">
    <source>
        <dbReference type="Proteomes" id="UP000019249"/>
    </source>
</evidence>
<name>A0ABP3AXG0_9LIST</name>